<proteinExistence type="inferred from homology"/>
<sequence>MNANQLTRALLLSTLFSTAAHAYDGTINFTGALTSNTCVLSSSSQTVTLPTLAATTLASASSWAGRTPFTVSLTGCDAGATSVGLYFEQTDDIDTSNGTLNNIAAVSPATNVQVQLLNANFVALDLSKGSKSAQNSLSVDASSGTAAIQLYAQYFSENGSATAGSVEAQAIFSLDYL</sequence>
<organism evidence="7 8">
    <name type="scientific">Pseudaeromonas paramecii</name>
    <dbReference type="NCBI Taxonomy" id="2138166"/>
    <lineage>
        <taxon>Bacteria</taxon>
        <taxon>Pseudomonadati</taxon>
        <taxon>Pseudomonadota</taxon>
        <taxon>Gammaproteobacteria</taxon>
        <taxon>Aeromonadales</taxon>
        <taxon>Aeromonadaceae</taxon>
        <taxon>Pseudaeromonas</taxon>
    </lineage>
</organism>
<evidence type="ECO:0000256" key="2">
    <source>
        <dbReference type="ARBA" id="ARBA00006671"/>
    </source>
</evidence>
<reference evidence="8" key="1">
    <citation type="journal article" date="2019" name="Int. J. Syst. Evol. Microbiol.">
        <title>The Global Catalogue of Microorganisms (GCM) 10K type strain sequencing project: providing services to taxonomists for standard genome sequencing and annotation.</title>
        <authorList>
            <consortium name="The Broad Institute Genomics Platform"/>
            <consortium name="The Broad Institute Genome Sequencing Center for Infectious Disease"/>
            <person name="Wu L."/>
            <person name="Ma J."/>
        </authorList>
    </citation>
    <scope>NUCLEOTIDE SEQUENCE [LARGE SCALE GENOMIC DNA]</scope>
    <source>
        <strain evidence="8">JCM 32226</strain>
    </source>
</reference>
<dbReference type="Gene3D" id="2.60.40.1090">
    <property type="entry name" value="Fimbrial-type adhesion domain"/>
    <property type="match status" value="1"/>
</dbReference>
<dbReference type="InterPro" id="IPR008966">
    <property type="entry name" value="Adhesion_dom_sf"/>
</dbReference>
<dbReference type="Proteomes" id="UP001501321">
    <property type="component" value="Unassembled WGS sequence"/>
</dbReference>
<dbReference type="Pfam" id="PF00419">
    <property type="entry name" value="Fimbrial"/>
    <property type="match status" value="1"/>
</dbReference>
<protein>
    <submittedName>
        <fullName evidence="7">Fimbrial protein</fullName>
    </submittedName>
</protein>
<evidence type="ECO:0000313" key="7">
    <source>
        <dbReference type="EMBL" id="GAA4502228.1"/>
    </source>
</evidence>
<accession>A0ABP8QEX0</accession>
<keyword evidence="3 5" id="KW-0732">Signal</keyword>
<dbReference type="InterPro" id="IPR036937">
    <property type="entry name" value="Adhesion_dom_fimbrial_sf"/>
</dbReference>
<evidence type="ECO:0000256" key="4">
    <source>
        <dbReference type="ARBA" id="ARBA00023263"/>
    </source>
</evidence>
<dbReference type="EMBL" id="BAABFC010000020">
    <property type="protein sequence ID" value="GAA4502228.1"/>
    <property type="molecule type" value="Genomic_DNA"/>
</dbReference>
<comment type="caution">
    <text evidence="7">The sequence shown here is derived from an EMBL/GenBank/DDBJ whole genome shotgun (WGS) entry which is preliminary data.</text>
</comment>
<evidence type="ECO:0000256" key="1">
    <source>
        <dbReference type="ARBA" id="ARBA00004561"/>
    </source>
</evidence>
<comment type="subcellular location">
    <subcellularLocation>
        <location evidence="1">Fimbrium</location>
    </subcellularLocation>
</comment>
<keyword evidence="4" id="KW-0281">Fimbrium</keyword>
<dbReference type="InterPro" id="IPR050263">
    <property type="entry name" value="Bact_Fimbrial_Adh_Pro"/>
</dbReference>
<feature type="signal peptide" evidence="5">
    <location>
        <begin position="1"/>
        <end position="22"/>
    </location>
</feature>
<dbReference type="RefSeq" id="WP_345013921.1">
    <property type="nucleotide sequence ID" value="NZ_BAABFC010000020.1"/>
</dbReference>
<evidence type="ECO:0000259" key="6">
    <source>
        <dbReference type="Pfam" id="PF00419"/>
    </source>
</evidence>
<dbReference type="SUPFAM" id="SSF49401">
    <property type="entry name" value="Bacterial adhesins"/>
    <property type="match status" value="1"/>
</dbReference>
<name>A0ABP8QEX0_9GAMM</name>
<comment type="similarity">
    <text evidence="2">Belongs to the fimbrial protein family.</text>
</comment>
<evidence type="ECO:0000256" key="5">
    <source>
        <dbReference type="SAM" id="SignalP"/>
    </source>
</evidence>
<feature type="domain" description="Fimbrial-type adhesion" evidence="6">
    <location>
        <begin position="27"/>
        <end position="176"/>
    </location>
</feature>
<dbReference type="InterPro" id="IPR000259">
    <property type="entry name" value="Adhesion_dom_fimbrial"/>
</dbReference>
<feature type="chain" id="PRO_5046338833" evidence="5">
    <location>
        <begin position="23"/>
        <end position="177"/>
    </location>
</feature>
<evidence type="ECO:0000256" key="3">
    <source>
        <dbReference type="ARBA" id="ARBA00022729"/>
    </source>
</evidence>
<dbReference type="PANTHER" id="PTHR33420:SF3">
    <property type="entry name" value="FIMBRIAL SUBUNIT ELFA"/>
    <property type="match status" value="1"/>
</dbReference>
<gene>
    <name evidence="7" type="ORF">GCM10023095_26520</name>
</gene>
<dbReference type="PANTHER" id="PTHR33420">
    <property type="entry name" value="FIMBRIAL SUBUNIT ELFA-RELATED"/>
    <property type="match status" value="1"/>
</dbReference>
<evidence type="ECO:0000313" key="8">
    <source>
        <dbReference type="Proteomes" id="UP001501321"/>
    </source>
</evidence>
<keyword evidence="8" id="KW-1185">Reference proteome</keyword>